<dbReference type="InterPro" id="IPR050312">
    <property type="entry name" value="IolE/XylAMocC-like"/>
</dbReference>
<dbReference type="Gene3D" id="3.20.20.150">
    <property type="entry name" value="Divalent-metal-dependent TIM barrel enzymes"/>
    <property type="match status" value="1"/>
</dbReference>
<dbReference type="InterPro" id="IPR036237">
    <property type="entry name" value="Xyl_isomerase-like_sf"/>
</dbReference>
<dbReference type="Proteomes" id="UP000188318">
    <property type="component" value="Unassembled WGS sequence"/>
</dbReference>
<dbReference type="InterPro" id="IPR013022">
    <property type="entry name" value="Xyl_isomerase-like_TIM-brl"/>
</dbReference>
<dbReference type="AlphaFoldDB" id="A0A1R3RHG1"/>
<accession>A0A1R3RHG1</accession>
<reference evidence="4" key="1">
    <citation type="journal article" date="2017" name="Genome Biol.">
        <title>Comparative genomics reveals high biological diversity and specific adaptations in the industrially and medically important fungal genus Aspergillus.</title>
        <authorList>
            <person name="de Vries R.P."/>
            <person name="Riley R."/>
            <person name="Wiebenga A."/>
            <person name="Aguilar-Osorio G."/>
            <person name="Amillis S."/>
            <person name="Uchima C.A."/>
            <person name="Anderluh G."/>
            <person name="Asadollahi M."/>
            <person name="Askin M."/>
            <person name="Barry K."/>
            <person name="Battaglia E."/>
            <person name="Bayram O."/>
            <person name="Benocci T."/>
            <person name="Braus-Stromeyer S.A."/>
            <person name="Caldana C."/>
            <person name="Canovas D."/>
            <person name="Cerqueira G.C."/>
            <person name="Chen F."/>
            <person name="Chen W."/>
            <person name="Choi C."/>
            <person name="Clum A."/>
            <person name="Dos Santos R.A."/>
            <person name="Damasio A.R."/>
            <person name="Diallinas G."/>
            <person name="Emri T."/>
            <person name="Fekete E."/>
            <person name="Flipphi M."/>
            <person name="Freyberg S."/>
            <person name="Gallo A."/>
            <person name="Gournas C."/>
            <person name="Habgood R."/>
            <person name="Hainaut M."/>
            <person name="Harispe M.L."/>
            <person name="Henrissat B."/>
            <person name="Hilden K.S."/>
            <person name="Hope R."/>
            <person name="Hossain A."/>
            <person name="Karabika E."/>
            <person name="Karaffa L."/>
            <person name="Karanyi Z."/>
            <person name="Krasevec N."/>
            <person name="Kuo A."/>
            <person name="Kusch H."/>
            <person name="LaButti K."/>
            <person name="Lagendijk E.L."/>
            <person name="Lapidus A."/>
            <person name="Levasseur A."/>
            <person name="Lindquist E."/>
            <person name="Lipzen A."/>
            <person name="Logrieco A.F."/>
            <person name="MacCabe A."/>
            <person name="Maekelae M.R."/>
            <person name="Malavazi I."/>
            <person name="Melin P."/>
            <person name="Meyer V."/>
            <person name="Mielnichuk N."/>
            <person name="Miskei M."/>
            <person name="Molnar A.P."/>
            <person name="Mule G."/>
            <person name="Ngan C.Y."/>
            <person name="Orejas M."/>
            <person name="Orosz E."/>
            <person name="Ouedraogo J.P."/>
            <person name="Overkamp K.M."/>
            <person name="Park H.-S."/>
            <person name="Perrone G."/>
            <person name="Piumi F."/>
            <person name="Punt P.J."/>
            <person name="Ram A.F."/>
            <person name="Ramon A."/>
            <person name="Rauscher S."/>
            <person name="Record E."/>
            <person name="Riano-Pachon D.M."/>
            <person name="Robert V."/>
            <person name="Roehrig J."/>
            <person name="Ruller R."/>
            <person name="Salamov A."/>
            <person name="Salih N.S."/>
            <person name="Samson R.A."/>
            <person name="Sandor E."/>
            <person name="Sanguinetti M."/>
            <person name="Schuetze T."/>
            <person name="Sepcic K."/>
            <person name="Shelest E."/>
            <person name="Sherlock G."/>
            <person name="Sophianopoulou V."/>
            <person name="Squina F.M."/>
            <person name="Sun H."/>
            <person name="Susca A."/>
            <person name="Todd R.B."/>
            <person name="Tsang A."/>
            <person name="Unkles S.E."/>
            <person name="van de Wiele N."/>
            <person name="van Rossen-Uffink D."/>
            <person name="Oliveira J.V."/>
            <person name="Vesth T.C."/>
            <person name="Visser J."/>
            <person name="Yu J.-H."/>
            <person name="Zhou M."/>
            <person name="Andersen M.R."/>
            <person name="Archer D.B."/>
            <person name="Baker S.E."/>
            <person name="Benoit I."/>
            <person name="Brakhage A.A."/>
            <person name="Braus G.H."/>
            <person name="Fischer R."/>
            <person name="Frisvad J.C."/>
            <person name="Goldman G.H."/>
            <person name="Houbraken J."/>
            <person name="Oakley B."/>
            <person name="Pocsi I."/>
            <person name="Scazzocchio C."/>
            <person name="Seiboth B."/>
            <person name="vanKuyk P.A."/>
            <person name="Wortman J."/>
            <person name="Dyer P.S."/>
            <person name="Grigoriev I.V."/>
        </authorList>
    </citation>
    <scope>NUCLEOTIDE SEQUENCE [LARGE SCALE GENOMIC DNA]</scope>
    <source>
        <strain evidence="4">ITEM 5010</strain>
    </source>
</reference>
<evidence type="ECO:0000313" key="4">
    <source>
        <dbReference type="Proteomes" id="UP000188318"/>
    </source>
</evidence>
<dbReference type="PANTHER" id="PTHR12110">
    <property type="entry name" value="HYDROXYPYRUVATE ISOMERASE"/>
    <property type="match status" value="1"/>
</dbReference>
<dbReference type="PANTHER" id="PTHR12110:SF38">
    <property type="entry name" value="DIOXYGENASE, PUTATIVE (AFU_ORTHOLOGUE AFUA_6G00240)-RELATED"/>
    <property type="match status" value="1"/>
</dbReference>
<proteinExistence type="predicted"/>
<dbReference type="OMA" id="HPWYLEG"/>
<dbReference type="Pfam" id="PF01261">
    <property type="entry name" value="AP_endonuc_2"/>
    <property type="match status" value="1"/>
</dbReference>
<feature type="region of interest" description="Disordered" evidence="1">
    <location>
        <begin position="306"/>
        <end position="332"/>
    </location>
</feature>
<evidence type="ECO:0000256" key="1">
    <source>
        <dbReference type="SAM" id="MobiDB-lite"/>
    </source>
</evidence>
<sequence>MLSNKQAIGTLSLGQHPSHTLEQKIRVASQHGFTAIELVYSDLQRYSDHLGVSMLEAAERTKKLCADNGVEILSLAPFENFEGTRSPLNGRLVVAKHWIDIARKLNAPYVQVPAQYGQGASTDKAVIVSELQQLADLASAEEPVVSIAYEPMSWSTYCSTWETALDLTEAINRKNFGLCLDTFHEATKLWGSPFEPSGKYPTGDRDLSESLRRFLERCPLEKISYIQLSDGELFDPPFSKTHPWYLEGEAPQFTWSKHARPFPFETELGGYLPVLEIVKAWVMAKGYTGWISMEVFDRRMRREEFKPEEAGRRAKESWRKLQEGLRSGSPKI</sequence>
<evidence type="ECO:0000313" key="3">
    <source>
        <dbReference type="EMBL" id="OOF93908.1"/>
    </source>
</evidence>
<dbReference type="OrthoDB" id="5360893at2759"/>
<keyword evidence="4" id="KW-1185">Reference proteome</keyword>
<dbReference type="EMBL" id="KV907503">
    <property type="protein sequence ID" value="OOF93908.1"/>
    <property type="molecule type" value="Genomic_DNA"/>
</dbReference>
<feature type="compositionally biased region" description="Basic and acidic residues" evidence="1">
    <location>
        <begin position="306"/>
        <end position="323"/>
    </location>
</feature>
<feature type="domain" description="Xylose isomerase-like TIM barrel" evidence="2">
    <location>
        <begin position="26"/>
        <end position="316"/>
    </location>
</feature>
<evidence type="ECO:0000259" key="2">
    <source>
        <dbReference type="Pfam" id="PF01261"/>
    </source>
</evidence>
<gene>
    <name evidence="3" type="ORF">ASPCADRAFT_7400</name>
</gene>
<dbReference type="SUPFAM" id="SSF51658">
    <property type="entry name" value="Xylose isomerase-like"/>
    <property type="match status" value="1"/>
</dbReference>
<organism evidence="3 4">
    <name type="scientific">Aspergillus carbonarius (strain ITEM 5010)</name>
    <dbReference type="NCBI Taxonomy" id="602072"/>
    <lineage>
        <taxon>Eukaryota</taxon>
        <taxon>Fungi</taxon>
        <taxon>Dikarya</taxon>
        <taxon>Ascomycota</taxon>
        <taxon>Pezizomycotina</taxon>
        <taxon>Eurotiomycetes</taxon>
        <taxon>Eurotiomycetidae</taxon>
        <taxon>Eurotiales</taxon>
        <taxon>Aspergillaceae</taxon>
        <taxon>Aspergillus</taxon>
        <taxon>Aspergillus subgen. Circumdati</taxon>
    </lineage>
</organism>
<name>A0A1R3RHG1_ASPC5</name>
<protein>
    <recommendedName>
        <fullName evidence="2">Xylose isomerase-like TIM barrel domain-containing protein</fullName>
    </recommendedName>
</protein>
<dbReference type="VEuPathDB" id="FungiDB:ASPCADRAFT_7400"/>
<dbReference type="STRING" id="602072.A0A1R3RHG1"/>